<evidence type="ECO:0000256" key="2">
    <source>
        <dbReference type="SAM" id="MobiDB-lite"/>
    </source>
</evidence>
<evidence type="ECO:0000259" key="3">
    <source>
        <dbReference type="Pfam" id="PF00557"/>
    </source>
</evidence>
<evidence type="ECO:0000256" key="1">
    <source>
        <dbReference type="ARBA" id="ARBA00007319"/>
    </source>
</evidence>
<reference evidence="4" key="1">
    <citation type="journal article" date="2021" name="Proc. Natl. Acad. Sci. U.S.A.">
        <title>Three genomes in the algal genus Volvox reveal the fate of a haploid sex-determining region after a transition to homothallism.</title>
        <authorList>
            <person name="Yamamoto K."/>
            <person name="Hamaji T."/>
            <person name="Kawai-Toyooka H."/>
            <person name="Matsuzaki R."/>
            <person name="Takahashi F."/>
            <person name="Nishimura Y."/>
            <person name="Kawachi M."/>
            <person name="Noguchi H."/>
            <person name="Minakuchi Y."/>
            <person name="Umen J.G."/>
            <person name="Toyoda A."/>
            <person name="Nozaki H."/>
        </authorList>
    </citation>
    <scope>NUCLEOTIDE SEQUENCE</scope>
    <source>
        <strain evidence="4">NIES-3785</strain>
    </source>
</reference>
<dbReference type="Gene3D" id="3.90.230.10">
    <property type="entry name" value="Creatinase/methionine aminopeptidase superfamily"/>
    <property type="match status" value="1"/>
</dbReference>
<protein>
    <recommendedName>
        <fullName evidence="3">Peptidase M24 domain-containing protein</fullName>
    </recommendedName>
</protein>
<dbReference type="InterPro" id="IPR047113">
    <property type="entry name" value="PA2G4/ARX1"/>
</dbReference>
<dbReference type="Proteomes" id="UP000722791">
    <property type="component" value="Unassembled WGS sequence"/>
</dbReference>
<feature type="region of interest" description="Disordered" evidence="2">
    <location>
        <begin position="413"/>
        <end position="438"/>
    </location>
</feature>
<feature type="compositionally biased region" description="Low complexity" evidence="2">
    <location>
        <begin position="426"/>
        <end position="438"/>
    </location>
</feature>
<dbReference type="NCBIfam" id="TIGR00495">
    <property type="entry name" value="crvDNA_42K"/>
    <property type="match status" value="1"/>
</dbReference>
<comment type="caution">
    <text evidence="4">The sequence shown here is derived from an EMBL/GenBank/DDBJ whole genome shotgun (WGS) entry which is preliminary data.</text>
</comment>
<dbReference type="InterPro" id="IPR036390">
    <property type="entry name" value="WH_DNA-bd_sf"/>
</dbReference>
<dbReference type="EMBL" id="BNCQ01000061">
    <property type="protein sequence ID" value="GIM15019.1"/>
    <property type="molecule type" value="Genomic_DNA"/>
</dbReference>
<dbReference type="InterPro" id="IPR036388">
    <property type="entry name" value="WH-like_DNA-bd_sf"/>
</dbReference>
<feature type="domain" description="Peptidase M24" evidence="3">
    <location>
        <begin position="65"/>
        <end position="271"/>
    </location>
</feature>
<dbReference type="SUPFAM" id="SSF46785">
    <property type="entry name" value="Winged helix' DNA-binding domain"/>
    <property type="match status" value="1"/>
</dbReference>
<organism evidence="4 5">
    <name type="scientific">Volvox reticuliferus</name>
    <dbReference type="NCBI Taxonomy" id="1737510"/>
    <lineage>
        <taxon>Eukaryota</taxon>
        <taxon>Viridiplantae</taxon>
        <taxon>Chlorophyta</taxon>
        <taxon>core chlorophytes</taxon>
        <taxon>Chlorophyceae</taxon>
        <taxon>CS clade</taxon>
        <taxon>Chlamydomonadales</taxon>
        <taxon>Volvocaceae</taxon>
        <taxon>Volvox</taxon>
    </lineage>
</organism>
<dbReference type="InterPro" id="IPR001714">
    <property type="entry name" value="Pept_M24_MAP"/>
</dbReference>
<dbReference type="InterPro" id="IPR036005">
    <property type="entry name" value="Creatinase/aminopeptidase-like"/>
</dbReference>
<dbReference type="PRINTS" id="PR00599">
    <property type="entry name" value="MAPEPTIDASE"/>
</dbReference>
<dbReference type="PANTHER" id="PTHR10804">
    <property type="entry name" value="PROTEASE FAMILY M24 METHIONYL AMINOPEPTIDASE, AMINOPEPTIDASE P"/>
    <property type="match status" value="1"/>
</dbReference>
<gene>
    <name evidence="4" type="ORF">Vretimale_17898</name>
</gene>
<dbReference type="InterPro" id="IPR000994">
    <property type="entry name" value="Pept_M24"/>
</dbReference>
<dbReference type="FunFam" id="1.10.10.10:FF:000029">
    <property type="entry name" value="Proliferation-associated 2G4, a"/>
    <property type="match status" value="1"/>
</dbReference>
<dbReference type="AlphaFoldDB" id="A0A8J4LY86"/>
<comment type="similarity">
    <text evidence="1">Belongs to the peptidase M24 family.</text>
</comment>
<accession>A0A8J4LY86</accession>
<evidence type="ECO:0000313" key="4">
    <source>
        <dbReference type="EMBL" id="GIM15019.1"/>
    </source>
</evidence>
<sequence>ALSGGRDFSAKGPIRSIHSAGTSTTVLPLSAARLTLIDEVSNMSDDGSLQGEQEPNLSVPEVVTKYKAAADICNRAVQAVIDGCKDGAKIVDLCRTGDNFINKECGNIYKGKQIEKGVAFPTCVSVNSVVGHFSPNADDSTALKNGDVVKIDMGCHIDGFIATQATTVVVQAGAEPITGRAADVIAAARTAFDAAVRLIRPGKHISDVAGPLQKIAEAYGCNMVEGVMSHEMKQFVIDGSKCILNKPTPDQKVEDAEFEENEVYAIDIVVSTAEGKPRVLDEKETTVYKRALEVAYQLKMQASRTVFSLINSSFETMPFTLRALLDEAANQKTELKVVQLKLGLVECLNHGLLHPYPVLHEKSGELVAQVKGTVLLMPNGSSIVTTAVRQPVNSEKKVEDKEILDLLATPVSAKSAKKKKNKEKAATATPAPPAAADA</sequence>
<dbReference type="Pfam" id="PF00557">
    <property type="entry name" value="Peptidase_M24"/>
    <property type="match status" value="1"/>
</dbReference>
<evidence type="ECO:0000313" key="5">
    <source>
        <dbReference type="Proteomes" id="UP000722791"/>
    </source>
</evidence>
<dbReference type="InterPro" id="IPR004545">
    <property type="entry name" value="PA2G4"/>
</dbReference>
<feature type="non-terminal residue" evidence="4">
    <location>
        <position position="1"/>
    </location>
</feature>
<dbReference type="CDD" id="cd01089">
    <property type="entry name" value="PA2G4-like"/>
    <property type="match status" value="1"/>
</dbReference>
<dbReference type="PANTHER" id="PTHR10804:SF11">
    <property type="entry name" value="PROLIFERATION-ASSOCIATED PROTEIN 2G4"/>
    <property type="match status" value="1"/>
</dbReference>
<dbReference type="SUPFAM" id="SSF55920">
    <property type="entry name" value="Creatinase/aminopeptidase"/>
    <property type="match status" value="1"/>
</dbReference>
<dbReference type="Gene3D" id="1.10.10.10">
    <property type="entry name" value="Winged helix-like DNA-binding domain superfamily/Winged helix DNA-binding domain"/>
    <property type="match status" value="1"/>
</dbReference>
<name>A0A8J4LY86_9CHLO</name>
<proteinExistence type="inferred from homology"/>